<evidence type="ECO:0000256" key="1">
    <source>
        <dbReference type="ARBA" id="ARBA00003343"/>
    </source>
</evidence>
<dbReference type="Proteomes" id="UP000799757">
    <property type="component" value="Unassembled WGS sequence"/>
</dbReference>
<evidence type="ECO:0000313" key="8">
    <source>
        <dbReference type="EMBL" id="KAF2788112.1"/>
    </source>
</evidence>
<dbReference type="SUPFAM" id="SSF56399">
    <property type="entry name" value="ADP-ribosylation"/>
    <property type="match status" value="1"/>
</dbReference>
<dbReference type="OrthoDB" id="419694at2759"/>
<keyword evidence="4" id="KW-0808">Transferase</keyword>
<dbReference type="PANTHER" id="PTHR12684">
    <property type="entry name" value="PUTATIVE PHOSPHOTRANSFERASE"/>
    <property type="match status" value="1"/>
</dbReference>
<sequence>MSSRRGGRGGRNPKDLPRDQQVSRKVSWLLRHGANQEGLKLGEGGYVSVRDALNTRALKTLNITFPELRSVVSSNDKQRFSMILASSLDTPTNLSSPPIDKLESEAFDAIPESEDPADYLIRANQGHSIKVDTEGLLTPITETAGNVPETVVHGTDESAWRLILKSGGLRKMTRNHIHFASGLPAGFKTLATRDSTAEEKEAPPVISGMRKSSTVLIYIDIRAALEAGIKFYVSDNGVVLTEGNEKGFLSYEFFKRVENRKRDGGVLMENGVLPEGVVVNVEQWEMEVGAGKRGGKGGRGGRGGGRGGGGRGKERVNDDSRDLLAGV</sequence>
<evidence type="ECO:0000256" key="5">
    <source>
        <dbReference type="ARBA" id="ARBA00023027"/>
    </source>
</evidence>
<dbReference type="Pfam" id="PF01885">
    <property type="entry name" value="PTS_2-RNA"/>
    <property type="match status" value="1"/>
</dbReference>
<evidence type="ECO:0000256" key="6">
    <source>
        <dbReference type="ARBA" id="ARBA00047949"/>
    </source>
</evidence>
<dbReference type="InterPro" id="IPR042081">
    <property type="entry name" value="RNA_2'-PTrans_C"/>
</dbReference>
<dbReference type="Gene3D" id="1.10.10.970">
    <property type="entry name" value="RNA 2'-phosphotransferase, Tpt1/KptA family, N-terminal domain"/>
    <property type="match status" value="1"/>
</dbReference>
<feature type="compositionally biased region" description="Gly residues" evidence="7">
    <location>
        <begin position="297"/>
        <end position="310"/>
    </location>
</feature>
<dbReference type="EC" id="2.7.1.160" evidence="3"/>
<evidence type="ECO:0000256" key="4">
    <source>
        <dbReference type="ARBA" id="ARBA00022679"/>
    </source>
</evidence>
<comment type="similarity">
    <text evidence="2">Belongs to the KptA/TPT1 family.</text>
</comment>
<accession>A0A6A6WVJ8</accession>
<evidence type="ECO:0000313" key="9">
    <source>
        <dbReference type="Proteomes" id="UP000799757"/>
    </source>
</evidence>
<feature type="region of interest" description="Disordered" evidence="7">
    <location>
        <begin position="1"/>
        <end position="22"/>
    </location>
</feature>
<name>A0A6A6WVJ8_9PLEO</name>
<dbReference type="PANTHER" id="PTHR12684:SF2">
    <property type="entry name" value="TRNA 2'-PHOSPHOTRANSFERASE 1"/>
    <property type="match status" value="1"/>
</dbReference>
<dbReference type="GO" id="GO:0006388">
    <property type="term" value="P:tRNA splicing, via endonucleolytic cleavage and ligation"/>
    <property type="evidence" value="ECO:0007669"/>
    <property type="project" value="TreeGrafter"/>
</dbReference>
<dbReference type="InterPro" id="IPR002745">
    <property type="entry name" value="Ptrans_KptA/Tpt1"/>
</dbReference>
<keyword evidence="5" id="KW-0520">NAD</keyword>
<feature type="compositionally biased region" description="Basic and acidic residues" evidence="7">
    <location>
        <begin position="12"/>
        <end position="22"/>
    </location>
</feature>
<comment type="function">
    <text evidence="1">Catalyzes the last step of tRNA splicing, the transfer of the splice junction 2'-phosphate from ligated tRNA to NAD to produce ADP-ribose 1''-2'' cyclic phosphate.</text>
</comment>
<organism evidence="8 9">
    <name type="scientific">Melanomma pulvis-pyrius CBS 109.77</name>
    <dbReference type="NCBI Taxonomy" id="1314802"/>
    <lineage>
        <taxon>Eukaryota</taxon>
        <taxon>Fungi</taxon>
        <taxon>Dikarya</taxon>
        <taxon>Ascomycota</taxon>
        <taxon>Pezizomycotina</taxon>
        <taxon>Dothideomycetes</taxon>
        <taxon>Pleosporomycetidae</taxon>
        <taxon>Pleosporales</taxon>
        <taxon>Melanommataceae</taxon>
        <taxon>Melanomma</taxon>
    </lineage>
</organism>
<gene>
    <name evidence="8" type="ORF">K505DRAFT_286715</name>
</gene>
<keyword evidence="9" id="KW-1185">Reference proteome</keyword>
<dbReference type="Gene3D" id="3.20.170.30">
    <property type="match status" value="1"/>
</dbReference>
<feature type="region of interest" description="Disordered" evidence="7">
    <location>
        <begin position="289"/>
        <end position="327"/>
    </location>
</feature>
<evidence type="ECO:0000256" key="7">
    <source>
        <dbReference type="SAM" id="MobiDB-lite"/>
    </source>
</evidence>
<feature type="compositionally biased region" description="Basic and acidic residues" evidence="7">
    <location>
        <begin position="311"/>
        <end position="327"/>
    </location>
</feature>
<proteinExistence type="inferred from homology"/>
<evidence type="ECO:0000256" key="2">
    <source>
        <dbReference type="ARBA" id="ARBA00009836"/>
    </source>
</evidence>
<dbReference type="EMBL" id="MU002246">
    <property type="protein sequence ID" value="KAF2788112.1"/>
    <property type="molecule type" value="Genomic_DNA"/>
</dbReference>
<dbReference type="AlphaFoldDB" id="A0A6A6WVJ8"/>
<comment type="catalytic activity">
    <reaction evidence="6">
        <text>2'-phospho-[ligated tRNA] + NAD(+) = mature tRNA + ADP-alpha-D-ribose 1'',2''-cyclic phosphate + nicotinamide</text>
        <dbReference type="Rhea" id="RHEA:23324"/>
        <dbReference type="Rhea" id="RHEA-COMP:11106"/>
        <dbReference type="Rhea" id="RHEA-COMP:11107"/>
        <dbReference type="ChEBI" id="CHEBI:17154"/>
        <dbReference type="ChEBI" id="CHEBI:57540"/>
        <dbReference type="ChEBI" id="CHEBI:76596"/>
        <dbReference type="ChEBI" id="CHEBI:82883"/>
        <dbReference type="ChEBI" id="CHEBI:85027"/>
        <dbReference type="EC" id="2.7.1.160"/>
    </reaction>
</comment>
<reference evidence="8" key="1">
    <citation type="journal article" date="2020" name="Stud. Mycol.">
        <title>101 Dothideomycetes genomes: a test case for predicting lifestyles and emergence of pathogens.</title>
        <authorList>
            <person name="Haridas S."/>
            <person name="Albert R."/>
            <person name="Binder M."/>
            <person name="Bloem J."/>
            <person name="Labutti K."/>
            <person name="Salamov A."/>
            <person name="Andreopoulos B."/>
            <person name="Baker S."/>
            <person name="Barry K."/>
            <person name="Bills G."/>
            <person name="Bluhm B."/>
            <person name="Cannon C."/>
            <person name="Castanera R."/>
            <person name="Culley D."/>
            <person name="Daum C."/>
            <person name="Ezra D."/>
            <person name="Gonzalez J."/>
            <person name="Henrissat B."/>
            <person name="Kuo A."/>
            <person name="Liang C."/>
            <person name="Lipzen A."/>
            <person name="Lutzoni F."/>
            <person name="Magnuson J."/>
            <person name="Mondo S."/>
            <person name="Nolan M."/>
            <person name="Ohm R."/>
            <person name="Pangilinan J."/>
            <person name="Park H.-J."/>
            <person name="Ramirez L."/>
            <person name="Alfaro M."/>
            <person name="Sun H."/>
            <person name="Tritt A."/>
            <person name="Yoshinaga Y."/>
            <person name="Zwiers L.-H."/>
            <person name="Turgeon B."/>
            <person name="Goodwin S."/>
            <person name="Spatafora J."/>
            <person name="Crous P."/>
            <person name="Grigoriev I."/>
        </authorList>
    </citation>
    <scope>NUCLEOTIDE SEQUENCE</scope>
    <source>
        <strain evidence="8">CBS 109.77</strain>
    </source>
</reference>
<protein>
    <recommendedName>
        <fullName evidence="3">2'-phosphotransferase</fullName>
        <ecNumber evidence="3">2.7.1.160</ecNumber>
    </recommendedName>
</protein>
<evidence type="ECO:0000256" key="3">
    <source>
        <dbReference type="ARBA" id="ARBA00012007"/>
    </source>
</evidence>
<dbReference type="InterPro" id="IPR042080">
    <property type="entry name" value="RNA_2'-PTrans_N"/>
</dbReference>
<dbReference type="GO" id="GO:0000215">
    <property type="term" value="F:tRNA 2'-phosphotransferase activity"/>
    <property type="evidence" value="ECO:0007669"/>
    <property type="project" value="UniProtKB-EC"/>
</dbReference>